<dbReference type="GO" id="GO:0006813">
    <property type="term" value="P:potassium ion transport"/>
    <property type="evidence" value="ECO:0007669"/>
    <property type="project" value="InterPro"/>
</dbReference>
<proteinExistence type="predicted"/>
<sequence>MGFCYGGVSVTIVFVTLVGWRLLPKARSQRNSRQELQDLSGYVAEAMVLESTGLLGEPLRDLYPLAEEHDIAILGMVRGGQRLAGYSTSGVTALG</sequence>
<dbReference type="InterPro" id="IPR036721">
    <property type="entry name" value="RCK_C_sf"/>
</dbReference>
<evidence type="ECO:0000313" key="2">
    <source>
        <dbReference type="EMBL" id="ADI23618.1"/>
    </source>
</evidence>
<keyword evidence="1" id="KW-0812">Transmembrane</keyword>
<keyword evidence="1" id="KW-0472">Membrane</keyword>
<protein>
    <submittedName>
        <fullName evidence="2">Uncharacterized protein</fullName>
    </submittedName>
</protein>
<accession>E7C844</accession>
<reference evidence="2" key="1">
    <citation type="submission" date="2010-01" db="EMBL/GenBank/DDBJ databases">
        <title>Genome fragments of uncultured bacteria from the North Pacific subtropical Gyre.</title>
        <authorList>
            <person name="Pham V.D."/>
            <person name="Delong E.F."/>
        </authorList>
    </citation>
    <scope>NUCLEOTIDE SEQUENCE</scope>
</reference>
<dbReference type="SUPFAM" id="SSF116726">
    <property type="entry name" value="TrkA C-terminal domain-like"/>
    <property type="match status" value="1"/>
</dbReference>
<organism evidence="2">
    <name type="scientific">uncultured gamma proteobacterium HF4000_06A21</name>
    <dbReference type="NCBI Taxonomy" id="723581"/>
    <lineage>
        <taxon>Bacteria</taxon>
        <taxon>Pseudomonadati</taxon>
        <taxon>Pseudomonadota</taxon>
        <taxon>Gammaproteobacteria</taxon>
        <taxon>environmental samples</taxon>
    </lineage>
</organism>
<feature type="transmembrane region" description="Helical" evidence="1">
    <location>
        <begin position="6"/>
        <end position="23"/>
    </location>
</feature>
<evidence type="ECO:0000256" key="1">
    <source>
        <dbReference type="SAM" id="Phobius"/>
    </source>
</evidence>
<keyword evidence="1" id="KW-1133">Transmembrane helix</keyword>
<dbReference type="AlphaFoldDB" id="E7C844"/>
<dbReference type="EMBL" id="GU568019">
    <property type="protein sequence ID" value="ADI23618.1"/>
    <property type="molecule type" value="Genomic_DNA"/>
</dbReference>
<name>E7C844_9GAMM</name>